<accession>A0A1F8CVH0</accession>
<dbReference type="AlphaFoldDB" id="A0A1F8CVH0"/>
<keyword evidence="1" id="KW-0472">Membrane</keyword>
<evidence type="ECO:0000256" key="1">
    <source>
        <dbReference type="SAM" id="Phobius"/>
    </source>
</evidence>
<feature type="transmembrane region" description="Helical" evidence="1">
    <location>
        <begin position="34"/>
        <end position="62"/>
    </location>
</feature>
<organism evidence="2 3">
    <name type="scientific">Candidatus Woesebacteria bacterium RIFOXYB1_FULL_38_16</name>
    <dbReference type="NCBI Taxonomy" id="1802538"/>
    <lineage>
        <taxon>Bacteria</taxon>
        <taxon>Candidatus Woeseibacteriota</taxon>
    </lineage>
</organism>
<evidence type="ECO:0000313" key="2">
    <source>
        <dbReference type="EMBL" id="OGM79819.1"/>
    </source>
</evidence>
<feature type="transmembrane region" description="Helical" evidence="1">
    <location>
        <begin position="83"/>
        <end position="107"/>
    </location>
</feature>
<protein>
    <submittedName>
        <fullName evidence="2">Uncharacterized protein</fullName>
    </submittedName>
</protein>
<dbReference type="Proteomes" id="UP000178999">
    <property type="component" value="Unassembled WGS sequence"/>
</dbReference>
<dbReference type="STRING" id="1802538.A2382_04450"/>
<keyword evidence="1" id="KW-0812">Transmembrane</keyword>
<keyword evidence="1" id="KW-1133">Transmembrane helix</keyword>
<sequence>MKNYITQINIGTFSGPGTGPLSQTSSPGVTLNSIVSTIIGALTGIASIYFIFMFFIGAIQWIGAGNDQKKIESARGKITTGTVGIIIAIAAIFIIDILGNIVGLDILDPAAMLGL</sequence>
<proteinExistence type="predicted"/>
<comment type="caution">
    <text evidence="2">The sequence shown here is derived from an EMBL/GenBank/DDBJ whole genome shotgun (WGS) entry which is preliminary data.</text>
</comment>
<evidence type="ECO:0000313" key="3">
    <source>
        <dbReference type="Proteomes" id="UP000178999"/>
    </source>
</evidence>
<dbReference type="EMBL" id="MGHY01000007">
    <property type="protein sequence ID" value="OGM79819.1"/>
    <property type="molecule type" value="Genomic_DNA"/>
</dbReference>
<name>A0A1F8CVH0_9BACT</name>
<gene>
    <name evidence="2" type="ORF">A2382_04450</name>
</gene>
<reference evidence="2 3" key="1">
    <citation type="journal article" date="2016" name="Nat. Commun.">
        <title>Thousands of microbial genomes shed light on interconnected biogeochemical processes in an aquifer system.</title>
        <authorList>
            <person name="Anantharaman K."/>
            <person name="Brown C.T."/>
            <person name="Hug L.A."/>
            <person name="Sharon I."/>
            <person name="Castelle C.J."/>
            <person name="Probst A.J."/>
            <person name="Thomas B.C."/>
            <person name="Singh A."/>
            <person name="Wilkins M.J."/>
            <person name="Karaoz U."/>
            <person name="Brodie E.L."/>
            <person name="Williams K.H."/>
            <person name="Hubbard S.S."/>
            <person name="Banfield J.F."/>
        </authorList>
    </citation>
    <scope>NUCLEOTIDE SEQUENCE [LARGE SCALE GENOMIC DNA]</scope>
</reference>